<sequence length="70" mass="7899">MIGTVGQGSVSEDYKEKLVKGFTAKYHTNKLVYYELFEDINNLPGLLRPTVVGLAMTILCQSLNNYKNRT</sequence>
<name>A0A0G0JKU1_9BACT</name>
<dbReference type="EMBL" id="LBUP01000001">
    <property type="protein sequence ID" value="KKQ67487.1"/>
    <property type="molecule type" value="Genomic_DNA"/>
</dbReference>
<dbReference type="AlphaFoldDB" id="A0A0G0JKU1"/>
<reference evidence="1 2" key="1">
    <citation type="journal article" date="2015" name="Nature">
        <title>rRNA introns, odd ribosomes, and small enigmatic genomes across a large radiation of phyla.</title>
        <authorList>
            <person name="Brown C.T."/>
            <person name="Hug L.A."/>
            <person name="Thomas B.C."/>
            <person name="Sharon I."/>
            <person name="Castelle C.J."/>
            <person name="Singh A."/>
            <person name="Wilkins M.J."/>
            <person name="Williams K.H."/>
            <person name="Banfield J.F."/>
        </authorList>
    </citation>
    <scope>NUCLEOTIDE SEQUENCE [LARGE SCALE GENOMIC DNA]</scope>
</reference>
<accession>A0A0G0JKU1</accession>
<organism evidence="1 2">
    <name type="scientific">Candidatus Daviesbacteria bacterium GW2011_GWA2_38_24</name>
    <dbReference type="NCBI Taxonomy" id="1618422"/>
    <lineage>
        <taxon>Bacteria</taxon>
        <taxon>Candidatus Daviesiibacteriota</taxon>
    </lineage>
</organism>
<proteinExistence type="predicted"/>
<protein>
    <submittedName>
        <fullName evidence="1">Uncharacterized protein</fullName>
    </submittedName>
</protein>
<evidence type="ECO:0000313" key="1">
    <source>
        <dbReference type="EMBL" id="KKQ67487.1"/>
    </source>
</evidence>
<evidence type="ECO:0000313" key="2">
    <source>
        <dbReference type="Proteomes" id="UP000034235"/>
    </source>
</evidence>
<comment type="caution">
    <text evidence="1">The sequence shown here is derived from an EMBL/GenBank/DDBJ whole genome shotgun (WGS) entry which is preliminary data.</text>
</comment>
<dbReference type="Proteomes" id="UP000034235">
    <property type="component" value="Unassembled WGS sequence"/>
</dbReference>
<gene>
    <name evidence="1" type="ORF">US86_C0001G0414</name>
</gene>